<keyword evidence="5 7" id="KW-1133">Transmembrane helix</keyword>
<dbReference type="EMBL" id="JBHFNR010000110">
    <property type="protein sequence ID" value="MFB2894436.1"/>
    <property type="molecule type" value="Genomic_DNA"/>
</dbReference>
<dbReference type="InterPro" id="IPR017871">
    <property type="entry name" value="ABC_transporter-like_CS"/>
</dbReference>
<evidence type="ECO:0000259" key="9">
    <source>
        <dbReference type="PROSITE" id="PS50929"/>
    </source>
</evidence>
<dbReference type="InterPro" id="IPR036640">
    <property type="entry name" value="ABC1_TM_sf"/>
</dbReference>
<dbReference type="InterPro" id="IPR027417">
    <property type="entry name" value="P-loop_NTPase"/>
</dbReference>
<dbReference type="RefSeq" id="WP_413264080.1">
    <property type="nucleotide sequence ID" value="NZ_JBHFNR010000110.1"/>
</dbReference>
<dbReference type="PANTHER" id="PTHR24221">
    <property type="entry name" value="ATP-BINDING CASSETTE SUB-FAMILY B"/>
    <property type="match status" value="1"/>
</dbReference>
<evidence type="ECO:0000259" key="8">
    <source>
        <dbReference type="PROSITE" id="PS50893"/>
    </source>
</evidence>
<organism evidence="10 11">
    <name type="scientific">Floridaenema flaviceps BLCC-F50</name>
    <dbReference type="NCBI Taxonomy" id="3153642"/>
    <lineage>
        <taxon>Bacteria</taxon>
        <taxon>Bacillati</taxon>
        <taxon>Cyanobacteriota</taxon>
        <taxon>Cyanophyceae</taxon>
        <taxon>Oscillatoriophycideae</taxon>
        <taxon>Aerosakkonematales</taxon>
        <taxon>Aerosakkonemataceae</taxon>
        <taxon>Floridanema</taxon>
        <taxon>Floridanema flaviceps</taxon>
    </lineage>
</organism>
<dbReference type="Proteomes" id="UP001576784">
    <property type="component" value="Unassembled WGS sequence"/>
</dbReference>
<protein>
    <submittedName>
        <fullName evidence="10">ABC transporter ATP-binding protein</fullName>
    </submittedName>
</protein>
<feature type="transmembrane region" description="Helical" evidence="7">
    <location>
        <begin position="263"/>
        <end position="283"/>
    </location>
</feature>
<name>A0ABV4XRZ1_9CYAN</name>
<keyword evidence="6 7" id="KW-0472">Membrane</keyword>
<comment type="subcellular location">
    <subcellularLocation>
        <location evidence="1">Cell membrane</location>
        <topology evidence="1">Multi-pass membrane protein</topology>
    </subcellularLocation>
</comment>
<dbReference type="PROSITE" id="PS00211">
    <property type="entry name" value="ABC_TRANSPORTER_1"/>
    <property type="match status" value="1"/>
</dbReference>
<dbReference type="GO" id="GO:0005524">
    <property type="term" value="F:ATP binding"/>
    <property type="evidence" value="ECO:0007669"/>
    <property type="project" value="UniProtKB-KW"/>
</dbReference>
<evidence type="ECO:0000256" key="5">
    <source>
        <dbReference type="ARBA" id="ARBA00022989"/>
    </source>
</evidence>
<keyword evidence="2 7" id="KW-0812">Transmembrane</keyword>
<evidence type="ECO:0000256" key="7">
    <source>
        <dbReference type="SAM" id="Phobius"/>
    </source>
</evidence>
<dbReference type="InterPro" id="IPR039421">
    <property type="entry name" value="Type_1_exporter"/>
</dbReference>
<evidence type="ECO:0000313" key="11">
    <source>
        <dbReference type="Proteomes" id="UP001576784"/>
    </source>
</evidence>
<feature type="transmembrane region" description="Helical" evidence="7">
    <location>
        <begin position="175"/>
        <end position="195"/>
    </location>
</feature>
<dbReference type="SUPFAM" id="SSF52540">
    <property type="entry name" value="P-loop containing nucleoside triphosphate hydrolases"/>
    <property type="match status" value="1"/>
</dbReference>
<comment type="caution">
    <text evidence="10">The sequence shown here is derived from an EMBL/GenBank/DDBJ whole genome shotgun (WGS) entry which is preliminary data.</text>
</comment>
<proteinExistence type="predicted"/>
<feature type="transmembrane region" description="Helical" evidence="7">
    <location>
        <begin position="70"/>
        <end position="87"/>
    </location>
</feature>
<dbReference type="Gene3D" id="3.40.50.300">
    <property type="entry name" value="P-loop containing nucleotide triphosphate hydrolases"/>
    <property type="match status" value="1"/>
</dbReference>
<evidence type="ECO:0000256" key="6">
    <source>
        <dbReference type="ARBA" id="ARBA00023136"/>
    </source>
</evidence>
<gene>
    <name evidence="10" type="ORF">ACE1CI_16120</name>
</gene>
<sequence>MRYLSQFLYVISAKKFELILLLIAFLTVSLMDALGIGLVGPFMGLATNPTLIYKNVFLANTYRALGLKSTSQFIGLMGLTIVVIFYLKSFFYYQIQRYVFRFCFTQQVKLRLRLLHTYLFLPYTFHLKTNSANLIQNIINESQNFSYSVAIPLLGSISNLFVLVVLVLLLMKTDFAATVTVIGILLGTYLPFHLFRHKIVRWGKEGVEANTEMLRIVNHAIGGLKETRVIGCEEYFENQLNNQVNRFAKVATLFHVFQMLPRITIEALLITFVVGLVSVSLLFEQRSQDLVSVLGIFAIASIRILPSASQLMSNMGVLRNFKPTLDRLYMDLKEIEKPEAINYLKISQGFVPTKGVKFESQKSIKPMPMSFTEKIVIDQINYSYPEAASKSLTDVSLTLKKGESIALIGKSGAGKTTLVDVFLGLLIPQSGDIQVDGLSVYNSLRSWQNLIGYIPQTIFLTDDTIERNIAFGVPDAQIDQQRLNNAIRSAQLADLIAQLPEGTQTMVGEHGVRLSGGQRQRIGIARALYHEREILVLDEATSALDNETENLISKAIQDLSGTKTMIIIAHRLTTVEHCDRIYQMEKGQVVKCGSYQEVVLAQNT</sequence>
<reference evidence="10 11" key="1">
    <citation type="submission" date="2024-09" db="EMBL/GenBank/DDBJ databases">
        <title>Floridaenema gen nov. (Aerosakkonemataceae, Aerosakkonematales ord. nov., Cyanobacteria) from benthic tropical and subtropical fresh waters, with the description of four new species.</title>
        <authorList>
            <person name="Moretto J.A."/>
            <person name="Berthold D.E."/>
            <person name="Lefler F.W."/>
            <person name="Huang I.-S."/>
            <person name="Laughinghouse H. IV."/>
        </authorList>
    </citation>
    <scope>NUCLEOTIDE SEQUENCE [LARGE SCALE GENOMIC DNA]</scope>
    <source>
        <strain evidence="10 11">BLCC-F50</strain>
    </source>
</reference>
<keyword evidence="4 10" id="KW-0067">ATP-binding</keyword>
<dbReference type="Pfam" id="PF00005">
    <property type="entry name" value="ABC_tran"/>
    <property type="match status" value="1"/>
</dbReference>
<dbReference type="Gene3D" id="1.20.1560.10">
    <property type="entry name" value="ABC transporter type 1, transmembrane domain"/>
    <property type="match status" value="2"/>
</dbReference>
<feature type="domain" description="ABC transmembrane type-1" evidence="9">
    <location>
        <begin position="19"/>
        <end position="320"/>
    </location>
</feature>
<dbReference type="PROSITE" id="PS50929">
    <property type="entry name" value="ABC_TM1F"/>
    <property type="match status" value="1"/>
</dbReference>
<feature type="transmembrane region" description="Helical" evidence="7">
    <location>
        <begin position="289"/>
        <end position="305"/>
    </location>
</feature>
<dbReference type="SUPFAM" id="SSF90123">
    <property type="entry name" value="ABC transporter transmembrane region"/>
    <property type="match status" value="1"/>
</dbReference>
<feature type="transmembrane region" description="Helical" evidence="7">
    <location>
        <begin position="145"/>
        <end position="169"/>
    </location>
</feature>
<evidence type="ECO:0000313" key="10">
    <source>
        <dbReference type="EMBL" id="MFB2894436.1"/>
    </source>
</evidence>
<keyword evidence="11" id="KW-1185">Reference proteome</keyword>
<dbReference type="PANTHER" id="PTHR24221:SF654">
    <property type="entry name" value="ATP-BINDING CASSETTE SUB-FAMILY B MEMBER 6"/>
    <property type="match status" value="1"/>
</dbReference>
<dbReference type="InterPro" id="IPR003593">
    <property type="entry name" value="AAA+_ATPase"/>
</dbReference>
<dbReference type="InterPro" id="IPR011527">
    <property type="entry name" value="ABC1_TM_dom"/>
</dbReference>
<dbReference type="PROSITE" id="PS50893">
    <property type="entry name" value="ABC_TRANSPORTER_2"/>
    <property type="match status" value="1"/>
</dbReference>
<accession>A0ABV4XRZ1</accession>
<evidence type="ECO:0000256" key="3">
    <source>
        <dbReference type="ARBA" id="ARBA00022741"/>
    </source>
</evidence>
<feature type="domain" description="ABC transporter" evidence="8">
    <location>
        <begin position="375"/>
        <end position="604"/>
    </location>
</feature>
<evidence type="ECO:0000256" key="4">
    <source>
        <dbReference type="ARBA" id="ARBA00022840"/>
    </source>
</evidence>
<evidence type="ECO:0000256" key="1">
    <source>
        <dbReference type="ARBA" id="ARBA00004651"/>
    </source>
</evidence>
<dbReference type="InterPro" id="IPR003439">
    <property type="entry name" value="ABC_transporter-like_ATP-bd"/>
</dbReference>
<evidence type="ECO:0000256" key="2">
    <source>
        <dbReference type="ARBA" id="ARBA00022692"/>
    </source>
</evidence>
<dbReference type="SMART" id="SM00382">
    <property type="entry name" value="AAA"/>
    <property type="match status" value="1"/>
</dbReference>
<keyword evidence="3" id="KW-0547">Nucleotide-binding</keyword>